<feature type="region of interest" description="Disordered" evidence="1">
    <location>
        <begin position="308"/>
        <end position="353"/>
    </location>
</feature>
<feature type="region of interest" description="Disordered" evidence="1">
    <location>
        <begin position="556"/>
        <end position="580"/>
    </location>
</feature>
<name>A0AAW0EXF0_9TRYP</name>
<keyword evidence="3" id="KW-1185">Reference proteome</keyword>
<feature type="compositionally biased region" description="Basic and acidic residues" evidence="1">
    <location>
        <begin position="154"/>
        <end position="177"/>
    </location>
</feature>
<accession>A0AAW0EXF0</accession>
<feature type="compositionally biased region" description="Low complexity" evidence="1">
    <location>
        <begin position="140"/>
        <end position="151"/>
    </location>
</feature>
<comment type="caution">
    <text evidence="2">The sequence shown here is derived from an EMBL/GenBank/DDBJ whole genome shotgun (WGS) entry which is preliminary data.</text>
</comment>
<feature type="region of interest" description="Disordered" evidence="1">
    <location>
        <begin position="140"/>
        <end position="233"/>
    </location>
</feature>
<dbReference type="EMBL" id="JAECZO010000202">
    <property type="protein sequence ID" value="KAK7199030.1"/>
    <property type="molecule type" value="Genomic_DNA"/>
</dbReference>
<evidence type="ECO:0000313" key="2">
    <source>
        <dbReference type="EMBL" id="KAK7199030.1"/>
    </source>
</evidence>
<proteinExistence type="predicted"/>
<feature type="region of interest" description="Disordered" evidence="1">
    <location>
        <begin position="506"/>
        <end position="527"/>
    </location>
</feature>
<dbReference type="Proteomes" id="UP001430356">
    <property type="component" value="Unassembled WGS sequence"/>
</dbReference>
<feature type="compositionally biased region" description="Low complexity" evidence="1">
    <location>
        <begin position="559"/>
        <end position="580"/>
    </location>
</feature>
<feature type="compositionally biased region" description="Low complexity" evidence="1">
    <location>
        <begin position="308"/>
        <end position="320"/>
    </location>
</feature>
<gene>
    <name evidence="2" type="ORF">NESM_000871200</name>
</gene>
<organism evidence="2 3">
    <name type="scientific">Novymonas esmeraldas</name>
    <dbReference type="NCBI Taxonomy" id="1808958"/>
    <lineage>
        <taxon>Eukaryota</taxon>
        <taxon>Discoba</taxon>
        <taxon>Euglenozoa</taxon>
        <taxon>Kinetoplastea</taxon>
        <taxon>Metakinetoplastina</taxon>
        <taxon>Trypanosomatida</taxon>
        <taxon>Trypanosomatidae</taxon>
        <taxon>Novymonas</taxon>
    </lineage>
</organism>
<dbReference type="AlphaFoldDB" id="A0AAW0EXF0"/>
<feature type="compositionally biased region" description="Low complexity" evidence="1">
    <location>
        <begin position="178"/>
        <end position="197"/>
    </location>
</feature>
<protein>
    <submittedName>
        <fullName evidence="2">Uncharacterized protein</fullName>
    </submittedName>
</protein>
<evidence type="ECO:0000256" key="1">
    <source>
        <dbReference type="SAM" id="MobiDB-lite"/>
    </source>
</evidence>
<reference evidence="2 3" key="1">
    <citation type="journal article" date="2021" name="MBio">
        <title>A New Model Trypanosomatid, Novymonas esmeraldas: Genomic Perception of Its 'Candidatus Pandoraea novymonadis' Endosymbiont.</title>
        <authorList>
            <person name="Zakharova A."/>
            <person name="Saura A."/>
            <person name="Butenko A."/>
            <person name="Podesvova L."/>
            <person name="Warmusova S."/>
            <person name="Kostygov A.Y."/>
            <person name="Nenarokova A."/>
            <person name="Lukes J."/>
            <person name="Opperdoes F.R."/>
            <person name="Yurchenko V."/>
        </authorList>
    </citation>
    <scope>NUCLEOTIDE SEQUENCE [LARGE SCALE GENOMIC DNA]</scope>
    <source>
        <strain evidence="2 3">E262AT.01</strain>
    </source>
</reference>
<evidence type="ECO:0000313" key="3">
    <source>
        <dbReference type="Proteomes" id="UP001430356"/>
    </source>
</evidence>
<feature type="region of interest" description="Disordered" evidence="1">
    <location>
        <begin position="396"/>
        <end position="416"/>
    </location>
</feature>
<sequence>MSSLQQPWTCSAYHSVAVTRFVGALQAEVRRQQDAFDHAAEVVHAGATSEMHELNIPLYGSPEEQLSALQETHALATLDTPALVALGPYRLLHTLRAHMTRIEDERRAAATAAGNCNGGATAREHTAAHLCVKGEAAATTAAASPTQSSAAVRVKVEEPPSAEERCGGEAVRDRPDATSESSPLPSTPTALAPPAKTELGDNDDNGRGAARRPATDLRDGCPPSWRPHKEEAAAAAAAAAGLPTSLGGGCTGTYLVPHPTPNGAPLARYTSITPLALSASSTTTAMSSPPPVLPTFVEVVRTADTAAARAAGVPTRRGAPSSPPLRRCRSASPSETRAVPAATPPPRRPSLVSMRSHKHVRLSSSPVALSSAHDAEAEDRVRLLWRRVWPVPSVEDPVSGEANTGQCHGEASPHASIRPTAAMTAALLRVAEQNYARDRERCAAQREYIAGLRETPTMPLVALRHLKEELAQKSADLDAAHARRRALLLDLADAIAEEAALALAPCGGRVGPPAADGDHDESEAEAAAASALRVLRASLADPALLKRTTTKARTSFVRTSAATASPAATQAATQEATASGETWELSNGIVGIRLPSLEDDANAVDLAPYLWPNDLDSRIRHELCGVVSCKSHAPNGGSAHVVLSATQVRRLEEVAAAAATSVADADVPPLVGCGTMSHPRYVHGGWLYVHGRGEVIVADVELR</sequence>